<dbReference type="InterPro" id="IPR036704">
    <property type="entry name" value="RraA/RraA-like_sf"/>
</dbReference>
<evidence type="ECO:0000256" key="1">
    <source>
        <dbReference type="PIRSR" id="PIRSR605493-1"/>
    </source>
</evidence>
<keyword evidence="1" id="KW-0479">Metal-binding</keyword>
<comment type="cofactor">
    <cofactor evidence="1">
        <name>Mg(2+)</name>
        <dbReference type="ChEBI" id="CHEBI:18420"/>
    </cofactor>
</comment>
<dbReference type="EMBL" id="KZ805401">
    <property type="protein sequence ID" value="PVH98998.1"/>
    <property type="molecule type" value="Genomic_DNA"/>
</dbReference>
<evidence type="ECO:0000313" key="3">
    <source>
        <dbReference type="Proteomes" id="UP000244855"/>
    </source>
</evidence>
<dbReference type="SUPFAM" id="SSF89562">
    <property type="entry name" value="RraA-like"/>
    <property type="match status" value="1"/>
</dbReference>
<accession>A0A2V1DLT1</accession>
<dbReference type="GO" id="GO:0046872">
    <property type="term" value="F:metal ion binding"/>
    <property type="evidence" value="ECO:0007669"/>
    <property type="project" value="UniProtKB-KW"/>
</dbReference>
<protein>
    <submittedName>
        <fullName evidence="2">DlpA domain-containing protein</fullName>
    </submittedName>
</protein>
<gene>
    <name evidence="2" type="ORF">DM02DRAFT_595129</name>
</gene>
<dbReference type="STRING" id="97972.A0A2V1DLT1"/>
<reference evidence="2 3" key="1">
    <citation type="journal article" date="2018" name="Sci. Rep.">
        <title>Comparative genomics provides insights into the lifestyle and reveals functional heterogeneity of dark septate endophytic fungi.</title>
        <authorList>
            <person name="Knapp D.G."/>
            <person name="Nemeth J.B."/>
            <person name="Barry K."/>
            <person name="Hainaut M."/>
            <person name="Henrissat B."/>
            <person name="Johnson J."/>
            <person name="Kuo A."/>
            <person name="Lim J.H.P."/>
            <person name="Lipzen A."/>
            <person name="Nolan M."/>
            <person name="Ohm R.A."/>
            <person name="Tamas L."/>
            <person name="Grigoriev I.V."/>
            <person name="Spatafora J.W."/>
            <person name="Nagy L.G."/>
            <person name="Kovacs G.M."/>
        </authorList>
    </citation>
    <scope>NUCLEOTIDE SEQUENCE [LARGE SCALE GENOMIC DNA]</scope>
    <source>
        <strain evidence="2 3">DSE2036</strain>
    </source>
</reference>
<name>A0A2V1DLT1_9PLEO</name>
<dbReference type="GO" id="GO:0047443">
    <property type="term" value="F:4-hydroxy-4-methyl-2-oxoglutarate aldolase activity"/>
    <property type="evidence" value="ECO:0007669"/>
    <property type="project" value="TreeGrafter"/>
</dbReference>
<feature type="binding site" evidence="1">
    <location>
        <position position="131"/>
    </location>
    <ligand>
        <name>Mg(2+)</name>
        <dbReference type="ChEBI" id="CHEBI:18420"/>
    </ligand>
</feature>
<feature type="binding site" evidence="1">
    <location>
        <begin position="108"/>
        <end position="111"/>
    </location>
    <ligand>
        <name>substrate</name>
    </ligand>
</feature>
<dbReference type="PANTHER" id="PTHR33254:SF4">
    <property type="entry name" value="4-HYDROXY-4-METHYL-2-OXOGLUTARATE ALDOLASE 3-RELATED"/>
    <property type="match status" value="1"/>
</dbReference>
<organism evidence="2 3">
    <name type="scientific">Periconia macrospinosa</name>
    <dbReference type="NCBI Taxonomy" id="97972"/>
    <lineage>
        <taxon>Eukaryota</taxon>
        <taxon>Fungi</taxon>
        <taxon>Dikarya</taxon>
        <taxon>Ascomycota</taxon>
        <taxon>Pezizomycotina</taxon>
        <taxon>Dothideomycetes</taxon>
        <taxon>Pleosporomycetidae</taxon>
        <taxon>Pleosporales</taxon>
        <taxon>Massarineae</taxon>
        <taxon>Periconiaceae</taxon>
        <taxon>Periconia</taxon>
    </lineage>
</organism>
<sequence>MASPKWQALSRYTACDIADALLKLGVPGAGYLPRIVRSTRVAPEKVIAPASTFLMAPKATPSFPSSTPLPDNFPKSNLADAGPYADHTEPNTIVVISQPKGQDCAVVGGIMAARMKQLGALGVLVDGQIRDLEDLGKTGLHVWSRGTSIIGAGAQTKFHAKNVPIQVENTIVEPGDIIMMDPAENGAVAIPKGKLDEILELLPKIVAADEKVLEDVKQGVPVAEAFKRHRS</sequence>
<dbReference type="InterPro" id="IPR005493">
    <property type="entry name" value="RraA/RraA-like"/>
</dbReference>
<keyword evidence="1" id="KW-0460">Magnesium</keyword>
<dbReference type="GO" id="GO:0008948">
    <property type="term" value="F:oxaloacetate decarboxylase activity"/>
    <property type="evidence" value="ECO:0007669"/>
    <property type="project" value="TreeGrafter"/>
</dbReference>
<dbReference type="PANTHER" id="PTHR33254">
    <property type="entry name" value="4-HYDROXY-4-METHYL-2-OXOGLUTARATE ALDOLASE 3-RELATED"/>
    <property type="match status" value="1"/>
</dbReference>
<dbReference type="Proteomes" id="UP000244855">
    <property type="component" value="Unassembled WGS sequence"/>
</dbReference>
<dbReference type="AlphaFoldDB" id="A0A2V1DLT1"/>
<dbReference type="CDD" id="cd16841">
    <property type="entry name" value="RraA_family"/>
    <property type="match status" value="1"/>
</dbReference>
<feature type="binding site" evidence="1">
    <location>
        <position position="130"/>
    </location>
    <ligand>
        <name>substrate</name>
    </ligand>
</feature>
<dbReference type="Pfam" id="PF03737">
    <property type="entry name" value="RraA-like"/>
    <property type="match status" value="1"/>
</dbReference>
<dbReference type="OrthoDB" id="1476984at2759"/>
<proteinExistence type="predicted"/>
<dbReference type="Gene3D" id="3.50.30.40">
    <property type="entry name" value="Ribonuclease E inhibitor RraA/RraA-like"/>
    <property type="match status" value="1"/>
</dbReference>
<evidence type="ECO:0000313" key="2">
    <source>
        <dbReference type="EMBL" id="PVH98998.1"/>
    </source>
</evidence>
<keyword evidence="3" id="KW-1185">Reference proteome</keyword>